<keyword evidence="3" id="KW-1185">Reference proteome</keyword>
<feature type="non-terminal residue" evidence="2">
    <location>
        <position position="1"/>
    </location>
</feature>
<dbReference type="AlphaFoldDB" id="A0A3M7SLT3"/>
<organism evidence="2 3">
    <name type="scientific">Brachionus plicatilis</name>
    <name type="common">Marine rotifer</name>
    <name type="synonym">Brachionus muelleri</name>
    <dbReference type="NCBI Taxonomy" id="10195"/>
    <lineage>
        <taxon>Eukaryota</taxon>
        <taxon>Metazoa</taxon>
        <taxon>Spiralia</taxon>
        <taxon>Gnathifera</taxon>
        <taxon>Rotifera</taxon>
        <taxon>Eurotatoria</taxon>
        <taxon>Monogononta</taxon>
        <taxon>Pseudotrocha</taxon>
        <taxon>Ploima</taxon>
        <taxon>Brachionidae</taxon>
        <taxon>Brachionus</taxon>
    </lineage>
</organism>
<name>A0A3M7SLT3_BRAPC</name>
<accession>A0A3M7SLT3</accession>
<gene>
    <name evidence="2" type="ORF">BpHYR1_036435</name>
</gene>
<feature type="compositionally biased region" description="Basic and acidic residues" evidence="1">
    <location>
        <begin position="23"/>
        <end position="33"/>
    </location>
</feature>
<evidence type="ECO:0000313" key="2">
    <source>
        <dbReference type="EMBL" id="RNA36567.1"/>
    </source>
</evidence>
<comment type="caution">
    <text evidence="2">The sequence shown here is derived from an EMBL/GenBank/DDBJ whole genome shotgun (WGS) entry which is preliminary data.</text>
</comment>
<dbReference type="EMBL" id="REGN01001164">
    <property type="protein sequence ID" value="RNA36567.1"/>
    <property type="molecule type" value="Genomic_DNA"/>
</dbReference>
<dbReference type="Proteomes" id="UP000276133">
    <property type="component" value="Unassembled WGS sequence"/>
</dbReference>
<evidence type="ECO:0000313" key="3">
    <source>
        <dbReference type="Proteomes" id="UP000276133"/>
    </source>
</evidence>
<protein>
    <submittedName>
        <fullName evidence="2">Uncharacterized protein</fullName>
    </submittedName>
</protein>
<reference evidence="2 3" key="1">
    <citation type="journal article" date="2018" name="Sci. Rep.">
        <title>Genomic signatures of local adaptation to the degree of environmental predictability in rotifers.</title>
        <authorList>
            <person name="Franch-Gras L."/>
            <person name="Hahn C."/>
            <person name="Garcia-Roger E.M."/>
            <person name="Carmona M.J."/>
            <person name="Serra M."/>
            <person name="Gomez A."/>
        </authorList>
    </citation>
    <scope>NUCLEOTIDE SEQUENCE [LARGE SCALE GENOMIC DNA]</scope>
    <source>
        <strain evidence="2">HYR1</strain>
    </source>
</reference>
<feature type="region of interest" description="Disordered" evidence="1">
    <location>
        <begin position="16"/>
        <end position="46"/>
    </location>
</feature>
<sequence>DEWEKIVVNENEIQKTQVNNQQIEDKNEDKKLEPTNSGDNVTEKRESLLNKIDQIETKQSEVDWEEWE</sequence>
<proteinExistence type="predicted"/>
<evidence type="ECO:0000256" key="1">
    <source>
        <dbReference type="SAM" id="MobiDB-lite"/>
    </source>
</evidence>